<evidence type="ECO:0000256" key="3">
    <source>
        <dbReference type="ARBA" id="ARBA00023015"/>
    </source>
</evidence>
<dbReference type="PRINTS" id="PR00035">
    <property type="entry name" value="HTHGNTR"/>
</dbReference>
<gene>
    <name evidence="7" type="primary">gabR</name>
    <name evidence="7" type="ORF">ALP8811_01301</name>
</gene>
<evidence type="ECO:0000259" key="6">
    <source>
        <dbReference type="PROSITE" id="PS50949"/>
    </source>
</evidence>
<dbReference type="RefSeq" id="WP_108856316.1">
    <property type="nucleotide sequence ID" value="NZ_OMOI01000001.1"/>
</dbReference>
<dbReference type="InterPro" id="IPR036390">
    <property type="entry name" value="WH_DNA-bd_sf"/>
</dbReference>
<dbReference type="InterPro" id="IPR000524">
    <property type="entry name" value="Tscrpt_reg_HTH_GntR"/>
</dbReference>
<dbReference type="EMBL" id="OMOI01000001">
    <property type="protein sequence ID" value="SPF76299.1"/>
    <property type="molecule type" value="Genomic_DNA"/>
</dbReference>
<dbReference type="GO" id="GO:0030170">
    <property type="term" value="F:pyridoxal phosphate binding"/>
    <property type="evidence" value="ECO:0007669"/>
    <property type="project" value="InterPro"/>
</dbReference>
<dbReference type="GO" id="GO:0003700">
    <property type="term" value="F:DNA-binding transcription factor activity"/>
    <property type="evidence" value="ECO:0007669"/>
    <property type="project" value="InterPro"/>
</dbReference>
<name>A0A2R8AK75_9RHOB</name>
<dbReference type="PANTHER" id="PTHR46577:SF1">
    <property type="entry name" value="HTH-TYPE TRANSCRIPTIONAL REGULATORY PROTEIN GABR"/>
    <property type="match status" value="1"/>
</dbReference>
<dbReference type="InterPro" id="IPR015424">
    <property type="entry name" value="PyrdxlP-dep_Trfase"/>
</dbReference>
<evidence type="ECO:0000313" key="7">
    <source>
        <dbReference type="EMBL" id="SPF76299.1"/>
    </source>
</evidence>
<comment type="similarity">
    <text evidence="1">In the C-terminal section; belongs to the class-I pyridoxal-phosphate-dependent aminotransferase family.</text>
</comment>
<proteinExistence type="inferred from homology"/>
<dbReference type="GO" id="GO:0003677">
    <property type="term" value="F:DNA binding"/>
    <property type="evidence" value="ECO:0007669"/>
    <property type="project" value="UniProtKB-KW"/>
</dbReference>
<protein>
    <submittedName>
        <fullName evidence="7">HTH-type transcriptional regulatory protein GabR</fullName>
    </submittedName>
</protein>
<dbReference type="InterPro" id="IPR015421">
    <property type="entry name" value="PyrdxlP-dep_Trfase_major"/>
</dbReference>
<accession>A0A2R8AK75</accession>
<keyword evidence="5" id="KW-0804">Transcription</keyword>
<dbReference type="InterPro" id="IPR004839">
    <property type="entry name" value="Aminotransferase_I/II_large"/>
</dbReference>
<dbReference type="PROSITE" id="PS50949">
    <property type="entry name" value="HTH_GNTR"/>
    <property type="match status" value="1"/>
</dbReference>
<dbReference type="Pfam" id="PF00392">
    <property type="entry name" value="GntR"/>
    <property type="match status" value="1"/>
</dbReference>
<dbReference type="InterPro" id="IPR036388">
    <property type="entry name" value="WH-like_DNA-bd_sf"/>
</dbReference>
<evidence type="ECO:0000256" key="5">
    <source>
        <dbReference type="ARBA" id="ARBA00023163"/>
    </source>
</evidence>
<dbReference type="Pfam" id="PF00155">
    <property type="entry name" value="Aminotran_1_2"/>
    <property type="match status" value="1"/>
</dbReference>
<dbReference type="SMART" id="SM00345">
    <property type="entry name" value="HTH_GNTR"/>
    <property type="match status" value="1"/>
</dbReference>
<evidence type="ECO:0000256" key="1">
    <source>
        <dbReference type="ARBA" id="ARBA00005384"/>
    </source>
</evidence>
<evidence type="ECO:0000313" key="8">
    <source>
        <dbReference type="Proteomes" id="UP000244911"/>
    </source>
</evidence>
<keyword evidence="3" id="KW-0805">Transcription regulation</keyword>
<feature type="domain" description="HTH gntR-type" evidence="6">
    <location>
        <begin position="17"/>
        <end position="85"/>
    </location>
</feature>
<keyword evidence="2" id="KW-0663">Pyridoxal phosphate</keyword>
<evidence type="ECO:0000256" key="4">
    <source>
        <dbReference type="ARBA" id="ARBA00023125"/>
    </source>
</evidence>
<keyword evidence="4" id="KW-0238">DNA-binding</keyword>
<dbReference type="InterPro" id="IPR051446">
    <property type="entry name" value="HTH_trans_reg/aminotransferase"/>
</dbReference>
<dbReference type="CDD" id="cd00609">
    <property type="entry name" value="AAT_like"/>
    <property type="match status" value="1"/>
</dbReference>
<dbReference type="SUPFAM" id="SSF53383">
    <property type="entry name" value="PLP-dependent transferases"/>
    <property type="match status" value="1"/>
</dbReference>
<dbReference type="PANTHER" id="PTHR46577">
    <property type="entry name" value="HTH-TYPE TRANSCRIPTIONAL REGULATORY PROTEIN GABR"/>
    <property type="match status" value="1"/>
</dbReference>
<organism evidence="7 8">
    <name type="scientific">Aliiroseovarius pelagivivens</name>
    <dbReference type="NCBI Taxonomy" id="1639690"/>
    <lineage>
        <taxon>Bacteria</taxon>
        <taxon>Pseudomonadati</taxon>
        <taxon>Pseudomonadota</taxon>
        <taxon>Alphaproteobacteria</taxon>
        <taxon>Rhodobacterales</taxon>
        <taxon>Paracoccaceae</taxon>
        <taxon>Aliiroseovarius</taxon>
    </lineage>
</organism>
<sequence length="471" mass="52589">MKQTPWLAFSIDRSAKTPVFEQICSSIRERVISGDLAEGTKLPPTRVFATELGVSRSTIITAYDQLVAEGYLRSVQGSGYMICALGEVELAKRITSKRIKRVDEQTRLPIPFQASQPDMRLFPHRQWAKAVARVCRTNPEAMLISNSYFGNIQLREAIAEHVSEWRGIDASPQQIFVTAGSTDALEICLRTLVGTGDTIGLENPGYQPMRQFAEAHGVAVSNLNVDDNGAEVPRTSSTARLAVLTPSHQYPLGGAMSPNRRLEFLAWATSQDAWIVEDDYDSEFRYAGRPIPAMAGFDHVNRTIYIGSFSKIFSNSLRLGYVVAPEALIDRFQATLKRFGQRASYMPQQALADFMKSGEFYRHLRRVRRTYGDRRKFLLDKLARDFTDFGSCVDHHAGMQVVFHLKEGLKDVEIAKSAAEIGVATQPLSQFATGKTGHNGLILGFCGISEEEMNPALNALKDCFKRHLDRR</sequence>
<dbReference type="OrthoDB" id="9808770at2"/>
<dbReference type="Gene3D" id="3.40.640.10">
    <property type="entry name" value="Type I PLP-dependent aspartate aminotransferase-like (Major domain)"/>
    <property type="match status" value="1"/>
</dbReference>
<evidence type="ECO:0000256" key="2">
    <source>
        <dbReference type="ARBA" id="ARBA00022898"/>
    </source>
</evidence>
<dbReference type="Gene3D" id="1.10.10.10">
    <property type="entry name" value="Winged helix-like DNA-binding domain superfamily/Winged helix DNA-binding domain"/>
    <property type="match status" value="1"/>
</dbReference>
<dbReference type="CDD" id="cd07377">
    <property type="entry name" value="WHTH_GntR"/>
    <property type="match status" value="1"/>
</dbReference>
<reference evidence="7 8" key="1">
    <citation type="submission" date="2018-03" db="EMBL/GenBank/DDBJ databases">
        <authorList>
            <person name="Keele B.F."/>
        </authorList>
    </citation>
    <scope>NUCLEOTIDE SEQUENCE [LARGE SCALE GENOMIC DNA]</scope>
    <source>
        <strain evidence="7 8">CECT 8811</strain>
    </source>
</reference>
<dbReference type="Proteomes" id="UP000244911">
    <property type="component" value="Unassembled WGS sequence"/>
</dbReference>
<dbReference type="SUPFAM" id="SSF46785">
    <property type="entry name" value="Winged helix' DNA-binding domain"/>
    <property type="match status" value="1"/>
</dbReference>
<keyword evidence="8" id="KW-1185">Reference proteome</keyword>
<dbReference type="AlphaFoldDB" id="A0A2R8AK75"/>